<sequence length="197" mass="22844">MVRYIKDRNIVQKGIEHMKLFFISDIHGSLYYLNKVMEQYKKEDADYIIILGDELYHGPRNPMPKEYNPQEVARILNNYKDKIIAVRGNCDSEVDQMLIEYPIMSDYSIVLYNGRRLFLTHGHIYNEENLPNLSEGDVLIYGHIHVPVAKKENGIFIINPGSIAIPKDDTPHCCAVLEDNVFKIKTLDGEIYKEINI</sequence>
<dbReference type="SUPFAM" id="SSF56300">
    <property type="entry name" value="Metallo-dependent phosphatases"/>
    <property type="match status" value="1"/>
</dbReference>
<dbReference type="InterPro" id="IPR029052">
    <property type="entry name" value="Metallo-depent_PP-like"/>
</dbReference>
<dbReference type="STRING" id="1121305.CLCOL_22420"/>
<keyword evidence="5" id="KW-1185">Reference proteome</keyword>
<dbReference type="CDD" id="cd00841">
    <property type="entry name" value="MPP_YfcE"/>
    <property type="match status" value="1"/>
</dbReference>
<feature type="domain" description="Calcineurin-like phosphoesterase" evidence="3">
    <location>
        <begin position="18"/>
        <end position="178"/>
    </location>
</feature>
<dbReference type="Pfam" id="PF12850">
    <property type="entry name" value="Metallophos_2"/>
    <property type="match status" value="1"/>
</dbReference>
<dbReference type="InterPro" id="IPR024654">
    <property type="entry name" value="Calcineurin-like_PHP_lpxH"/>
</dbReference>
<evidence type="ECO:0000259" key="3">
    <source>
        <dbReference type="Pfam" id="PF12850"/>
    </source>
</evidence>
<comment type="similarity">
    <text evidence="1 2">Belongs to the metallophosphoesterase superfamily. YfcE family.</text>
</comment>
<protein>
    <recommendedName>
        <fullName evidence="2">Phosphoesterase</fullName>
        <ecNumber evidence="2">3.1.4.-</ecNumber>
    </recommendedName>
</protein>
<proteinExistence type="inferred from homology"/>
<dbReference type="EC" id="3.1.4.-" evidence="2"/>
<evidence type="ECO:0000256" key="1">
    <source>
        <dbReference type="ARBA" id="ARBA00008950"/>
    </source>
</evidence>
<dbReference type="InterPro" id="IPR041802">
    <property type="entry name" value="MPP_YfcE"/>
</dbReference>
<dbReference type="AlphaFoldDB" id="A0A151AKG2"/>
<keyword evidence="2" id="KW-0479">Metal-binding</keyword>
<dbReference type="PANTHER" id="PTHR11124">
    <property type="entry name" value="VACUOLAR SORTING PROTEIN VPS29"/>
    <property type="match status" value="1"/>
</dbReference>
<dbReference type="NCBIfam" id="NF006988">
    <property type="entry name" value="PRK09453.1"/>
    <property type="match status" value="1"/>
</dbReference>
<evidence type="ECO:0000256" key="2">
    <source>
        <dbReference type="RuleBase" id="RU362039"/>
    </source>
</evidence>
<dbReference type="Gene3D" id="3.60.21.10">
    <property type="match status" value="1"/>
</dbReference>
<evidence type="ECO:0000313" key="5">
    <source>
        <dbReference type="Proteomes" id="UP000075374"/>
    </source>
</evidence>
<dbReference type="GO" id="GO:0046872">
    <property type="term" value="F:metal ion binding"/>
    <property type="evidence" value="ECO:0007669"/>
    <property type="project" value="UniProtKB-KW"/>
</dbReference>
<comment type="cofactor">
    <cofactor evidence="2">
        <name>a divalent metal cation</name>
        <dbReference type="ChEBI" id="CHEBI:60240"/>
    </cofactor>
</comment>
<comment type="caution">
    <text evidence="4">The sequence shown here is derived from an EMBL/GenBank/DDBJ whole genome shotgun (WGS) entry which is preliminary data.</text>
</comment>
<dbReference type="PATRIC" id="fig|1121305.3.peg.2246"/>
<dbReference type="GO" id="GO:0016787">
    <property type="term" value="F:hydrolase activity"/>
    <property type="evidence" value="ECO:0007669"/>
    <property type="project" value="UniProtKB-UniRule"/>
</dbReference>
<accession>A0A151AKG2</accession>
<dbReference type="NCBIfam" id="TIGR00040">
    <property type="entry name" value="yfcE"/>
    <property type="match status" value="1"/>
</dbReference>
<dbReference type="InterPro" id="IPR000979">
    <property type="entry name" value="Phosphodiesterase_MJ0936/Vps29"/>
</dbReference>
<dbReference type="Proteomes" id="UP000075374">
    <property type="component" value="Unassembled WGS sequence"/>
</dbReference>
<evidence type="ECO:0000313" key="4">
    <source>
        <dbReference type="EMBL" id="KYH28108.1"/>
    </source>
</evidence>
<keyword evidence="4" id="KW-0378">Hydrolase</keyword>
<dbReference type="EMBL" id="LTBB01000013">
    <property type="protein sequence ID" value="KYH28108.1"/>
    <property type="molecule type" value="Genomic_DNA"/>
</dbReference>
<name>A0A151AKG2_9CLOT</name>
<gene>
    <name evidence="4" type="primary">yfcE</name>
    <name evidence="4" type="ORF">CLCOL_22420</name>
</gene>
<reference evidence="4 5" key="1">
    <citation type="submission" date="2016-02" db="EMBL/GenBank/DDBJ databases">
        <title>Genome sequence of Clostridium colicanis DSM 13634.</title>
        <authorList>
            <person name="Poehlein A."/>
            <person name="Daniel R."/>
        </authorList>
    </citation>
    <scope>NUCLEOTIDE SEQUENCE [LARGE SCALE GENOMIC DNA]</scope>
    <source>
        <strain evidence="4 5">DSM 13634</strain>
    </source>
</reference>
<organism evidence="4 5">
    <name type="scientific">Clostridium colicanis DSM 13634</name>
    <dbReference type="NCBI Taxonomy" id="1121305"/>
    <lineage>
        <taxon>Bacteria</taxon>
        <taxon>Bacillati</taxon>
        <taxon>Bacillota</taxon>
        <taxon>Clostridia</taxon>
        <taxon>Eubacteriales</taxon>
        <taxon>Clostridiaceae</taxon>
        <taxon>Clostridium</taxon>
    </lineage>
</organism>